<feature type="region of interest" description="Disordered" evidence="2">
    <location>
        <begin position="221"/>
        <end position="314"/>
    </location>
</feature>
<feature type="domain" description="RING-type" evidence="3">
    <location>
        <begin position="398"/>
        <end position="440"/>
    </location>
</feature>
<evidence type="ECO:0000313" key="5">
    <source>
        <dbReference type="Proteomes" id="UP000311382"/>
    </source>
</evidence>
<keyword evidence="1" id="KW-0479">Metal-binding</keyword>
<keyword evidence="1" id="KW-0863">Zinc-finger</keyword>
<dbReference type="EMBL" id="SOZI01000155">
    <property type="protein sequence ID" value="TNY18118.1"/>
    <property type="molecule type" value="Genomic_DNA"/>
</dbReference>
<protein>
    <recommendedName>
        <fullName evidence="3">RING-type domain-containing protein</fullName>
    </recommendedName>
</protein>
<sequence>MVHCPVDPGNSIQWAKAPAYTTQLVHQLSLLPTHDATHHLVFSQATRRSLQWKQRRQQALLTVTRALFSSGGDPFRERKQSESVLRRITTLGKEYSNHILSLKADPYSESTTLASIRQHCSYFDELHNILRGHPDFVQWEEGQAVLPANDDPMQDVRFAVAGPAHAPAHAYAAVPAPAAAQPAPAPAPIPHHPVAGPAYPNPILAAHYAAQAQAQDQAPVAAAAGAAAPDTPRSAAAQAALKRARDARSPSPPARAAPPPPAVAAAAAAAPPPPPPPQPAPAPAPAPASPPAPAAPAPGPAPAPAPAPADADDPPLSRCPKCSLLFSSLPCPSPAAEEAHLRQCLDAGGATVSECPVCGAGLEGLGEDEAARHVDECLFVCDEKTTPKDDKTLAPLECIMCFDEFSPPERLARLSCYCVFHETCIAEFWKAPGKFCPTHRELDDVTEVDMRVS</sequence>
<proteinExistence type="predicted"/>
<gene>
    <name evidence="4" type="ORF">DMC30DRAFT_419139</name>
</gene>
<organism evidence="4 5">
    <name type="scientific">Rhodotorula diobovata</name>
    <dbReference type="NCBI Taxonomy" id="5288"/>
    <lineage>
        <taxon>Eukaryota</taxon>
        <taxon>Fungi</taxon>
        <taxon>Dikarya</taxon>
        <taxon>Basidiomycota</taxon>
        <taxon>Pucciniomycotina</taxon>
        <taxon>Microbotryomycetes</taxon>
        <taxon>Sporidiobolales</taxon>
        <taxon>Sporidiobolaceae</taxon>
        <taxon>Rhodotorula</taxon>
    </lineage>
</organism>
<keyword evidence="5" id="KW-1185">Reference proteome</keyword>
<dbReference type="PROSITE" id="PS50089">
    <property type="entry name" value="ZF_RING_2"/>
    <property type="match status" value="1"/>
</dbReference>
<reference evidence="4 5" key="1">
    <citation type="submission" date="2019-03" db="EMBL/GenBank/DDBJ databases">
        <title>Rhodosporidium diobovatum UCD-FST 08-225 genome sequencing, assembly, and annotation.</title>
        <authorList>
            <person name="Fakankun I.U."/>
            <person name="Fristensky B."/>
            <person name="Levin D.B."/>
        </authorList>
    </citation>
    <scope>NUCLEOTIDE SEQUENCE [LARGE SCALE GENOMIC DNA]</scope>
    <source>
        <strain evidence="4 5">UCD-FST 08-225</strain>
    </source>
</reference>
<evidence type="ECO:0000313" key="4">
    <source>
        <dbReference type="EMBL" id="TNY18118.1"/>
    </source>
</evidence>
<dbReference type="InterPro" id="IPR013083">
    <property type="entry name" value="Znf_RING/FYVE/PHD"/>
</dbReference>
<dbReference type="Proteomes" id="UP000311382">
    <property type="component" value="Unassembled WGS sequence"/>
</dbReference>
<dbReference type="SUPFAM" id="SSF57850">
    <property type="entry name" value="RING/U-box"/>
    <property type="match status" value="1"/>
</dbReference>
<evidence type="ECO:0000259" key="3">
    <source>
        <dbReference type="PROSITE" id="PS50089"/>
    </source>
</evidence>
<dbReference type="GO" id="GO:0008270">
    <property type="term" value="F:zinc ion binding"/>
    <property type="evidence" value="ECO:0007669"/>
    <property type="project" value="UniProtKB-KW"/>
</dbReference>
<name>A0A5C5FMP1_9BASI</name>
<evidence type="ECO:0000256" key="2">
    <source>
        <dbReference type="SAM" id="MobiDB-lite"/>
    </source>
</evidence>
<keyword evidence="1" id="KW-0862">Zinc</keyword>
<accession>A0A5C5FMP1</accession>
<comment type="caution">
    <text evidence="4">The sequence shown here is derived from an EMBL/GenBank/DDBJ whole genome shotgun (WGS) entry which is preliminary data.</text>
</comment>
<dbReference type="Gene3D" id="3.30.40.10">
    <property type="entry name" value="Zinc/RING finger domain, C3HC4 (zinc finger)"/>
    <property type="match status" value="1"/>
</dbReference>
<feature type="compositionally biased region" description="Pro residues" evidence="2">
    <location>
        <begin position="250"/>
        <end position="262"/>
    </location>
</feature>
<evidence type="ECO:0000256" key="1">
    <source>
        <dbReference type="PROSITE-ProRule" id="PRU00175"/>
    </source>
</evidence>
<feature type="compositionally biased region" description="Pro residues" evidence="2">
    <location>
        <begin position="270"/>
        <end position="307"/>
    </location>
</feature>
<dbReference type="OrthoDB" id="10057496at2759"/>
<dbReference type="InterPro" id="IPR001841">
    <property type="entry name" value="Znf_RING"/>
</dbReference>
<dbReference type="AlphaFoldDB" id="A0A5C5FMP1"/>
<dbReference type="STRING" id="5288.A0A5C5FMP1"/>
<feature type="compositionally biased region" description="Low complexity" evidence="2">
    <location>
        <begin position="221"/>
        <end position="241"/>
    </location>
</feature>